<dbReference type="Proteomes" id="UP000179252">
    <property type="component" value="Unassembled WGS sequence"/>
</dbReference>
<organism evidence="2 3">
    <name type="scientific">Candidatus Curtissbacteria bacterium RBG_13_40_7</name>
    <dbReference type="NCBI Taxonomy" id="1797706"/>
    <lineage>
        <taxon>Bacteria</taxon>
        <taxon>Candidatus Curtissiibacteriota</taxon>
    </lineage>
</organism>
<dbReference type="AlphaFoldDB" id="A0A1F5FU66"/>
<dbReference type="EMBL" id="MFAU01000058">
    <property type="protein sequence ID" value="OGD83156.1"/>
    <property type="molecule type" value="Genomic_DNA"/>
</dbReference>
<proteinExistence type="predicted"/>
<protein>
    <recommendedName>
        <fullName evidence="4">Excalibur calcium-binding domain-containing protein</fullName>
    </recommendedName>
</protein>
<feature type="region of interest" description="Disordered" evidence="1">
    <location>
        <begin position="1"/>
        <end position="24"/>
    </location>
</feature>
<comment type="caution">
    <text evidence="2">The sequence shown here is derived from an EMBL/GenBank/DDBJ whole genome shotgun (WGS) entry which is preliminary data.</text>
</comment>
<feature type="compositionally biased region" description="Polar residues" evidence="1">
    <location>
        <begin position="1"/>
        <end position="21"/>
    </location>
</feature>
<dbReference type="PROSITE" id="PS51257">
    <property type="entry name" value="PROKAR_LIPOPROTEIN"/>
    <property type="match status" value="1"/>
</dbReference>
<evidence type="ECO:0000313" key="2">
    <source>
        <dbReference type="EMBL" id="OGD83156.1"/>
    </source>
</evidence>
<evidence type="ECO:0000256" key="1">
    <source>
        <dbReference type="SAM" id="MobiDB-lite"/>
    </source>
</evidence>
<reference evidence="2 3" key="1">
    <citation type="journal article" date="2016" name="Nat. Commun.">
        <title>Thousands of microbial genomes shed light on interconnected biogeochemical processes in an aquifer system.</title>
        <authorList>
            <person name="Anantharaman K."/>
            <person name="Brown C.T."/>
            <person name="Hug L.A."/>
            <person name="Sharon I."/>
            <person name="Castelle C.J."/>
            <person name="Probst A.J."/>
            <person name="Thomas B.C."/>
            <person name="Singh A."/>
            <person name="Wilkins M.J."/>
            <person name="Karaoz U."/>
            <person name="Brodie E.L."/>
            <person name="Williams K.H."/>
            <person name="Hubbard S.S."/>
            <person name="Banfield J.F."/>
        </authorList>
    </citation>
    <scope>NUCLEOTIDE SEQUENCE [LARGE SCALE GENOMIC DNA]</scope>
</reference>
<gene>
    <name evidence="2" type="ORF">A2165_01285</name>
</gene>
<name>A0A1F5FU66_9BACT</name>
<evidence type="ECO:0000313" key="3">
    <source>
        <dbReference type="Proteomes" id="UP000179252"/>
    </source>
</evidence>
<evidence type="ECO:0008006" key="4">
    <source>
        <dbReference type="Google" id="ProtNLM"/>
    </source>
</evidence>
<sequence>MIKPSATPQVQASQTQTSSGCDPSYPDVCIPIGAADYDCAGGSGNGPNYIAGPLRVLPPDLHDLDRDGDGIGCEK</sequence>
<accession>A0A1F5FU66</accession>